<dbReference type="PANTHER" id="PTHR43081">
    <property type="entry name" value="ADENYLATE CYCLASE, TERMINAL-DIFFERENTIATION SPECIFIC-RELATED"/>
    <property type="match status" value="1"/>
</dbReference>
<dbReference type="Pfam" id="PF00211">
    <property type="entry name" value="Guanylate_cyc"/>
    <property type="match status" value="1"/>
</dbReference>
<keyword evidence="4" id="KW-1185">Reference proteome</keyword>
<comment type="caution">
    <text evidence="3">The sequence shown here is derived from an EMBL/GenBank/DDBJ whole genome shotgun (WGS) entry which is preliminary data.</text>
</comment>
<dbReference type="PANTHER" id="PTHR43081:SF1">
    <property type="entry name" value="ADENYLATE CYCLASE, TERMINAL-DIFFERENTIATION SPECIFIC"/>
    <property type="match status" value="1"/>
</dbReference>
<feature type="domain" description="Guanylate cyclase" evidence="2">
    <location>
        <begin position="449"/>
        <end position="582"/>
    </location>
</feature>
<gene>
    <name evidence="3" type="ORF">HWQ67_16900</name>
</gene>
<feature type="transmembrane region" description="Helical" evidence="1">
    <location>
        <begin position="333"/>
        <end position="352"/>
    </location>
</feature>
<dbReference type="SMART" id="SM00044">
    <property type="entry name" value="CYCc"/>
    <property type="match status" value="1"/>
</dbReference>
<organism evidence="3 4">
    <name type="scientific">Candidatus Magnetobacterium casense</name>
    <dbReference type="NCBI Taxonomy" id="1455061"/>
    <lineage>
        <taxon>Bacteria</taxon>
        <taxon>Pseudomonadati</taxon>
        <taxon>Nitrospirota</taxon>
        <taxon>Thermodesulfovibrionia</taxon>
        <taxon>Thermodesulfovibrionales</taxon>
        <taxon>Candidatus Magnetobacteriaceae</taxon>
        <taxon>Candidatus Magnetobacterium</taxon>
    </lineage>
</organism>
<dbReference type="CDD" id="cd07302">
    <property type="entry name" value="CHD"/>
    <property type="match status" value="1"/>
</dbReference>
<evidence type="ECO:0000313" key="4">
    <source>
        <dbReference type="Proteomes" id="UP001196980"/>
    </source>
</evidence>
<dbReference type="InterPro" id="IPR007890">
    <property type="entry name" value="CHASE2"/>
</dbReference>
<dbReference type="Proteomes" id="UP001196980">
    <property type="component" value="Unassembled WGS sequence"/>
</dbReference>
<dbReference type="PROSITE" id="PS50125">
    <property type="entry name" value="GUANYLATE_CYCLASE_2"/>
    <property type="match status" value="1"/>
</dbReference>
<dbReference type="EMBL" id="JABXWD010000504">
    <property type="protein sequence ID" value="MBV6343258.1"/>
    <property type="molecule type" value="Genomic_DNA"/>
</dbReference>
<dbReference type="RefSeq" id="WP_218253863.1">
    <property type="nucleotide sequence ID" value="NZ_JABXWD010000504.1"/>
</dbReference>
<accession>A0ABS6S334</accession>
<name>A0ABS6S334_9BACT</name>
<protein>
    <submittedName>
        <fullName evidence="3">Adenylate/guanylate cyclase domain-containing protein</fullName>
    </submittedName>
</protein>
<evidence type="ECO:0000256" key="1">
    <source>
        <dbReference type="SAM" id="Phobius"/>
    </source>
</evidence>
<proteinExistence type="predicted"/>
<keyword evidence="1" id="KW-0812">Transmembrane</keyword>
<reference evidence="3 4" key="1">
    <citation type="journal article" date="2020" name="J Geophys Res Biogeosci">
        <title>Magnetotaxis as an Adaptation to Enable Bacterial Shuttling of Microbial Sulfur and Sulfur Cycling Across Aquatic Oxic#Anoxic Interfaces.</title>
        <authorList>
            <person name="Li J."/>
            <person name="Liu P."/>
            <person name="Wang J."/>
            <person name="Roberts A.P."/>
            <person name="Pan Y."/>
        </authorList>
    </citation>
    <scope>NUCLEOTIDE SEQUENCE [LARGE SCALE GENOMIC DNA]</scope>
    <source>
        <strain evidence="3 4">MYR-1_YQ</strain>
    </source>
</reference>
<dbReference type="Pfam" id="PF05226">
    <property type="entry name" value="CHASE2"/>
    <property type="match status" value="1"/>
</dbReference>
<keyword evidence="1" id="KW-0472">Membrane</keyword>
<dbReference type="SMART" id="SM01080">
    <property type="entry name" value="CHASE2"/>
    <property type="match status" value="1"/>
</dbReference>
<dbReference type="InterPro" id="IPR050697">
    <property type="entry name" value="Adenylyl/Guanylyl_Cyclase_3/4"/>
</dbReference>
<keyword evidence="1" id="KW-1133">Transmembrane helix</keyword>
<feature type="transmembrane region" description="Helical" evidence="1">
    <location>
        <begin position="391"/>
        <end position="408"/>
    </location>
</feature>
<evidence type="ECO:0000259" key="2">
    <source>
        <dbReference type="PROSITE" id="PS50125"/>
    </source>
</evidence>
<sequence>MKRVLFLIALVSTLTFAVLEVYDPVIIRDKLETKTYDLRMLLSWRLKAYHPTTEIVIVYIDEKSIADIGRWPWPRSVMAELIGRISADKPRVIGIDIMFSERQDTENDARLAEAIKDAGNVVLATAFMVPTGREEVRVAPEISDYLWDSAFMTVKSVSGIDWKLWAVKADKVNLPIAKIAAHASLGHVYSNPDLDGVMRWVYLYLNYGVDCYPHFALQVARIAGGTDIKDMALFGGSGIRLGQQFIPTGLNGKVLIHYLPPEKDYPSVPASEVLRGTRPRGMFANKIVLLGTSALATYDVMVTPFSANTPGVAINANVVENILHNSFLKKSPGVIELTFIIITGIFLGLLLPRLGALVGSVVSILLMVCYVTVGIYLLTYAGIWINYTYPLTNMFLIFFSQTLVKFFLEERRARDIKRMFSRYVSPKIVEELINHPEEAHLGGHKRLITVLFSDIAGFTNLSENLSPEEVVGRLNEYFTEMVGLIFQYNGTLNKFIGDALMAFWGAPLSQPDQAELAVKCALHMITRIEELQAKWRAEGKIIIDIGIGLNTGEVLVGNIGAEGMQMDYTIIGDDVNLGSRIEALTRKYKTHLLISEFTVQLLREGIANGKIKGLSVRGIEKVVVKGKKKPVTIYEVTSLDPETPAILTEPQEDRVVQYKEK</sequence>
<feature type="transmembrane region" description="Helical" evidence="1">
    <location>
        <begin position="364"/>
        <end position="385"/>
    </location>
</feature>
<dbReference type="InterPro" id="IPR001054">
    <property type="entry name" value="A/G_cyclase"/>
</dbReference>
<evidence type="ECO:0000313" key="3">
    <source>
        <dbReference type="EMBL" id="MBV6343258.1"/>
    </source>
</evidence>